<dbReference type="EMBL" id="JBEAFC010000007">
    <property type="protein sequence ID" value="KAL1551644.1"/>
    <property type="molecule type" value="Genomic_DNA"/>
</dbReference>
<organism evidence="1 2">
    <name type="scientific">Salvia divinorum</name>
    <name type="common">Maria pastora</name>
    <name type="synonym">Diviner's sage</name>
    <dbReference type="NCBI Taxonomy" id="28513"/>
    <lineage>
        <taxon>Eukaryota</taxon>
        <taxon>Viridiplantae</taxon>
        <taxon>Streptophyta</taxon>
        <taxon>Embryophyta</taxon>
        <taxon>Tracheophyta</taxon>
        <taxon>Spermatophyta</taxon>
        <taxon>Magnoliopsida</taxon>
        <taxon>eudicotyledons</taxon>
        <taxon>Gunneridae</taxon>
        <taxon>Pentapetalae</taxon>
        <taxon>asterids</taxon>
        <taxon>lamiids</taxon>
        <taxon>Lamiales</taxon>
        <taxon>Lamiaceae</taxon>
        <taxon>Nepetoideae</taxon>
        <taxon>Mentheae</taxon>
        <taxon>Salviinae</taxon>
        <taxon>Salvia</taxon>
        <taxon>Salvia subgen. Calosphace</taxon>
    </lineage>
</organism>
<dbReference type="PANTHER" id="PTHR36373">
    <property type="entry name" value="EXPRESSED PROTEIN"/>
    <property type="match status" value="1"/>
</dbReference>
<protein>
    <submittedName>
        <fullName evidence="1">Telomerase reverse transcriptase-like</fullName>
    </submittedName>
</protein>
<gene>
    <name evidence="1" type="ORF">AAHA92_19460</name>
</gene>
<dbReference type="AlphaFoldDB" id="A0ABD1H5F0"/>
<evidence type="ECO:0000313" key="1">
    <source>
        <dbReference type="EMBL" id="KAL1551644.1"/>
    </source>
</evidence>
<keyword evidence="2" id="KW-1185">Reference proteome</keyword>
<comment type="caution">
    <text evidence="1">The sequence shown here is derived from an EMBL/GenBank/DDBJ whole genome shotgun (WGS) entry which is preliminary data.</text>
</comment>
<sequence length="137" mass="16375">MGLMEERVDYPWFCRDEFDHPRRRVMLAAEKRRRRRWEAARFSILEYKTIESKFVKNDVYDRIDAPQWVDFTFAEERVDYAWFCRDEFVHPETESDASGGETAEEAMGGCSSTAFADYLLLMVAEYCLMLRKKLKEN</sequence>
<reference evidence="1 2" key="1">
    <citation type="submission" date="2024-06" db="EMBL/GenBank/DDBJ databases">
        <title>A chromosome level genome sequence of Diviner's sage (Salvia divinorum).</title>
        <authorList>
            <person name="Ford S.A."/>
            <person name="Ro D.-K."/>
            <person name="Ness R.W."/>
            <person name="Phillips M.A."/>
        </authorList>
    </citation>
    <scope>NUCLEOTIDE SEQUENCE [LARGE SCALE GENOMIC DNA]</scope>
    <source>
        <strain evidence="1">SAF-2024a</strain>
        <tissue evidence="1">Leaf</tissue>
    </source>
</reference>
<name>A0ABD1H5F0_SALDI</name>
<dbReference type="Proteomes" id="UP001567538">
    <property type="component" value="Unassembled WGS sequence"/>
</dbReference>
<dbReference type="PANTHER" id="PTHR36373:SF1">
    <property type="entry name" value="EXPRESSED PROTEIN"/>
    <property type="match status" value="1"/>
</dbReference>
<accession>A0ABD1H5F0</accession>
<evidence type="ECO:0000313" key="2">
    <source>
        <dbReference type="Proteomes" id="UP001567538"/>
    </source>
</evidence>
<proteinExistence type="predicted"/>